<dbReference type="Proteomes" id="UP001150266">
    <property type="component" value="Unassembled WGS sequence"/>
</dbReference>
<evidence type="ECO:0000313" key="10">
    <source>
        <dbReference type="EMBL" id="KAJ4482265.1"/>
    </source>
</evidence>
<gene>
    <name evidence="10" type="ORF">J3R30DRAFT_3458069</name>
</gene>
<evidence type="ECO:0000256" key="9">
    <source>
        <dbReference type="SAM" id="Phobius"/>
    </source>
</evidence>
<proteinExistence type="predicted"/>
<keyword evidence="5 9" id="KW-1133">Transmembrane helix</keyword>
<feature type="region of interest" description="Disordered" evidence="8">
    <location>
        <begin position="225"/>
        <end position="319"/>
    </location>
</feature>
<keyword evidence="2" id="KW-0813">Transport</keyword>
<dbReference type="GO" id="GO:0005886">
    <property type="term" value="C:plasma membrane"/>
    <property type="evidence" value="ECO:0007669"/>
    <property type="project" value="UniProtKB-SubCell"/>
</dbReference>
<comment type="subcellular location">
    <subcellularLocation>
        <location evidence="1">Cell membrane</location>
        <topology evidence="1">Multi-pass membrane protein</topology>
    </subcellularLocation>
</comment>
<feature type="transmembrane region" description="Helical" evidence="9">
    <location>
        <begin position="86"/>
        <end position="106"/>
    </location>
</feature>
<evidence type="ECO:0000256" key="8">
    <source>
        <dbReference type="SAM" id="MobiDB-lite"/>
    </source>
</evidence>
<dbReference type="GO" id="GO:0005254">
    <property type="term" value="F:chloride channel activity"/>
    <property type="evidence" value="ECO:0007669"/>
    <property type="project" value="InterPro"/>
</dbReference>
<comment type="caution">
    <text evidence="10">The sequence shown here is derived from an EMBL/GenBank/DDBJ whole genome shotgun (WGS) entry which is preliminary data.</text>
</comment>
<keyword evidence="4 9" id="KW-0812">Transmembrane</keyword>
<keyword evidence="6" id="KW-0406">Ion transport</keyword>
<name>A0A9W9AHU2_9AGAR</name>
<evidence type="ECO:0000256" key="7">
    <source>
        <dbReference type="ARBA" id="ARBA00023136"/>
    </source>
</evidence>
<feature type="transmembrane region" description="Helical" evidence="9">
    <location>
        <begin position="473"/>
        <end position="494"/>
    </location>
</feature>
<evidence type="ECO:0000256" key="1">
    <source>
        <dbReference type="ARBA" id="ARBA00004651"/>
    </source>
</evidence>
<evidence type="ECO:0000256" key="4">
    <source>
        <dbReference type="ARBA" id="ARBA00022692"/>
    </source>
</evidence>
<keyword evidence="3" id="KW-1003">Cell membrane</keyword>
<dbReference type="OrthoDB" id="1368at2759"/>
<dbReference type="EMBL" id="JAOTPV010000005">
    <property type="protein sequence ID" value="KAJ4482265.1"/>
    <property type="molecule type" value="Genomic_DNA"/>
</dbReference>
<sequence>MMETSSASRLHGKRSFTGRHNLLPAAHPVVPLLNEPQESPIEVAFFTFGRGSVIWKIWPAVLFYTIFSTVIVVLEEKAEIRSLAIPNILLTVLGVVIGFVISYRAMSGNHFYSLRVYLATNTVWGDLIRNSRTMGRLVWYHVPPRLTPKTDEEITTGQLNRSTQEMMKVMAEKRMALDLIEGELGIYFEDLYHLVRPLHDHEHTIEQNHAPSSGALRAPTKVRRVASNPALLRPRSAVTATDNHENYEDRDKGKSHKHLGDPVIPPINAYGTFSNDSPRGSRHSLRHASSTSSLSNESAQSEHQALHPSQNPKMHKKMTNVDPDLIPFSGVFYNIKEWLKSQFSSSSYSLVPTNNEIWRDTLGFDASQRKWSGPIQQRFGNAKQRRSHPEARGDNLPLEILRCFSEWCSVLEDRNTVPGVCLSVSLGCLLFLMSDDVALERILTTPLPFVYSVHIRTVWIYLFFLPFQLIDQFLWYTIPGTTIAAFIYLGFLAAGEEIEQPFGYDDNDLDLDMFCQEIIHVDLENLKRIPCLNAYLSQTHKVIHKQSISVTEAADAPR</sequence>
<keyword evidence="11" id="KW-1185">Reference proteome</keyword>
<dbReference type="Pfam" id="PF25539">
    <property type="entry name" value="Bestrophin_2"/>
    <property type="match status" value="2"/>
</dbReference>
<dbReference type="AlphaFoldDB" id="A0A9W9AHU2"/>
<feature type="compositionally biased region" description="Basic and acidic residues" evidence="8">
    <location>
        <begin position="242"/>
        <end position="252"/>
    </location>
</feature>
<protein>
    <submittedName>
        <fullName evidence="10">UPF0187-domain-containing protein</fullName>
    </submittedName>
</protein>
<evidence type="ECO:0000256" key="6">
    <source>
        <dbReference type="ARBA" id="ARBA00023065"/>
    </source>
</evidence>
<feature type="compositionally biased region" description="Low complexity" evidence="8">
    <location>
        <begin position="287"/>
        <end position="301"/>
    </location>
</feature>
<dbReference type="PANTHER" id="PTHR33281:SF19">
    <property type="entry name" value="VOLTAGE-DEPENDENT ANION CHANNEL-FORMING PROTEIN YNEE"/>
    <property type="match status" value="1"/>
</dbReference>
<feature type="transmembrane region" description="Helical" evidence="9">
    <location>
        <begin position="53"/>
        <end position="74"/>
    </location>
</feature>
<keyword evidence="7 9" id="KW-0472">Membrane</keyword>
<evidence type="ECO:0000313" key="11">
    <source>
        <dbReference type="Proteomes" id="UP001150266"/>
    </source>
</evidence>
<evidence type="ECO:0000256" key="3">
    <source>
        <dbReference type="ARBA" id="ARBA00022475"/>
    </source>
</evidence>
<reference evidence="10" key="1">
    <citation type="submission" date="2022-08" db="EMBL/GenBank/DDBJ databases">
        <title>A Global Phylogenomic Analysis of the Shiitake Genus Lentinula.</title>
        <authorList>
            <consortium name="DOE Joint Genome Institute"/>
            <person name="Sierra-Patev S."/>
            <person name="Min B."/>
            <person name="Naranjo-Ortiz M."/>
            <person name="Looney B."/>
            <person name="Konkel Z."/>
            <person name="Slot J.C."/>
            <person name="Sakamoto Y."/>
            <person name="Steenwyk J.L."/>
            <person name="Rokas A."/>
            <person name="Carro J."/>
            <person name="Camarero S."/>
            <person name="Ferreira P."/>
            <person name="Molpeceres G."/>
            <person name="Ruiz-Duenas F.J."/>
            <person name="Serrano A."/>
            <person name="Henrissat B."/>
            <person name="Drula E."/>
            <person name="Hughes K.W."/>
            <person name="Mata J.L."/>
            <person name="Ishikawa N.K."/>
            <person name="Vargas-Isla R."/>
            <person name="Ushijima S."/>
            <person name="Smith C.A."/>
            <person name="Ahrendt S."/>
            <person name="Andreopoulos W."/>
            <person name="He G."/>
            <person name="Labutti K."/>
            <person name="Lipzen A."/>
            <person name="Ng V."/>
            <person name="Riley R."/>
            <person name="Sandor L."/>
            <person name="Barry K."/>
            <person name="Martinez A.T."/>
            <person name="Xiao Y."/>
            <person name="Gibbons J.G."/>
            <person name="Terashima K."/>
            <person name="Grigoriev I.V."/>
            <person name="Hibbett D.S."/>
        </authorList>
    </citation>
    <scope>NUCLEOTIDE SEQUENCE</scope>
    <source>
        <strain evidence="10">JLM2183</strain>
    </source>
</reference>
<accession>A0A9W9AHU2</accession>
<evidence type="ECO:0000256" key="5">
    <source>
        <dbReference type="ARBA" id="ARBA00022989"/>
    </source>
</evidence>
<dbReference type="PANTHER" id="PTHR33281">
    <property type="entry name" value="UPF0187 PROTEIN YNEE"/>
    <property type="match status" value="1"/>
</dbReference>
<evidence type="ECO:0000256" key="2">
    <source>
        <dbReference type="ARBA" id="ARBA00022448"/>
    </source>
</evidence>
<dbReference type="InterPro" id="IPR044669">
    <property type="entry name" value="YneE/VCCN1/2-like"/>
</dbReference>
<organism evidence="10 11">
    <name type="scientific">Lentinula aciculospora</name>
    <dbReference type="NCBI Taxonomy" id="153920"/>
    <lineage>
        <taxon>Eukaryota</taxon>
        <taxon>Fungi</taxon>
        <taxon>Dikarya</taxon>
        <taxon>Basidiomycota</taxon>
        <taxon>Agaricomycotina</taxon>
        <taxon>Agaricomycetes</taxon>
        <taxon>Agaricomycetidae</taxon>
        <taxon>Agaricales</taxon>
        <taxon>Marasmiineae</taxon>
        <taxon>Omphalotaceae</taxon>
        <taxon>Lentinula</taxon>
    </lineage>
</organism>